<dbReference type="AlphaFoldDB" id="A0A9P6DQ71"/>
<proteinExistence type="predicted"/>
<gene>
    <name evidence="1" type="ORF">BS47DRAFT_1347528</name>
</gene>
<comment type="caution">
    <text evidence="1">The sequence shown here is derived from an EMBL/GenBank/DDBJ whole genome shotgun (WGS) entry which is preliminary data.</text>
</comment>
<reference evidence="1" key="1">
    <citation type="journal article" date="2020" name="Nat. Commun.">
        <title>Large-scale genome sequencing of mycorrhizal fungi provides insights into the early evolution of symbiotic traits.</title>
        <authorList>
            <person name="Miyauchi S."/>
            <person name="Kiss E."/>
            <person name="Kuo A."/>
            <person name="Drula E."/>
            <person name="Kohler A."/>
            <person name="Sanchez-Garcia M."/>
            <person name="Morin E."/>
            <person name="Andreopoulos B."/>
            <person name="Barry K.W."/>
            <person name="Bonito G."/>
            <person name="Buee M."/>
            <person name="Carver A."/>
            <person name="Chen C."/>
            <person name="Cichocki N."/>
            <person name="Clum A."/>
            <person name="Culley D."/>
            <person name="Crous P.W."/>
            <person name="Fauchery L."/>
            <person name="Girlanda M."/>
            <person name="Hayes R.D."/>
            <person name="Keri Z."/>
            <person name="LaButti K."/>
            <person name="Lipzen A."/>
            <person name="Lombard V."/>
            <person name="Magnuson J."/>
            <person name="Maillard F."/>
            <person name="Murat C."/>
            <person name="Nolan M."/>
            <person name="Ohm R.A."/>
            <person name="Pangilinan J."/>
            <person name="Pereira M.F."/>
            <person name="Perotto S."/>
            <person name="Peter M."/>
            <person name="Pfister S."/>
            <person name="Riley R."/>
            <person name="Sitrit Y."/>
            <person name="Stielow J.B."/>
            <person name="Szollosi G."/>
            <person name="Zifcakova L."/>
            <person name="Stursova M."/>
            <person name="Spatafora J.W."/>
            <person name="Tedersoo L."/>
            <person name="Vaario L.M."/>
            <person name="Yamada A."/>
            <person name="Yan M."/>
            <person name="Wang P."/>
            <person name="Xu J."/>
            <person name="Bruns T."/>
            <person name="Baldrian P."/>
            <person name="Vilgalys R."/>
            <person name="Dunand C."/>
            <person name="Henrissat B."/>
            <person name="Grigoriev I.V."/>
            <person name="Hibbett D."/>
            <person name="Nagy L.G."/>
            <person name="Martin F.M."/>
        </authorList>
    </citation>
    <scope>NUCLEOTIDE SEQUENCE</scope>
    <source>
        <strain evidence="1">UP504</strain>
    </source>
</reference>
<organism evidence="1 2">
    <name type="scientific">Hydnum rufescens UP504</name>
    <dbReference type="NCBI Taxonomy" id="1448309"/>
    <lineage>
        <taxon>Eukaryota</taxon>
        <taxon>Fungi</taxon>
        <taxon>Dikarya</taxon>
        <taxon>Basidiomycota</taxon>
        <taxon>Agaricomycotina</taxon>
        <taxon>Agaricomycetes</taxon>
        <taxon>Cantharellales</taxon>
        <taxon>Hydnaceae</taxon>
        <taxon>Hydnum</taxon>
    </lineage>
</organism>
<keyword evidence="2" id="KW-1185">Reference proteome</keyword>
<sequence length="103" mass="11246">MSLVAYSLRPTYRSLCLITRPLSTTPTRRRDATQAFKDTLDTVNRKVGKGLASAIDTTESVVNKTKETFAGGSTKVKKTAEAGQKANTTSEARVVKDVLKRKI</sequence>
<dbReference type="Proteomes" id="UP000886523">
    <property type="component" value="Unassembled WGS sequence"/>
</dbReference>
<dbReference type="EMBL" id="MU129010">
    <property type="protein sequence ID" value="KAF9510801.1"/>
    <property type="molecule type" value="Genomic_DNA"/>
</dbReference>
<accession>A0A9P6DQ71</accession>
<evidence type="ECO:0000313" key="2">
    <source>
        <dbReference type="Proteomes" id="UP000886523"/>
    </source>
</evidence>
<protein>
    <submittedName>
        <fullName evidence="1">Uncharacterized protein</fullName>
    </submittedName>
</protein>
<evidence type="ECO:0000313" key="1">
    <source>
        <dbReference type="EMBL" id="KAF9510801.1"/>
    </source>
</evidence>
<dbReference type="OrthoDB" id="4023585at2759"/>
<name>A0A9P6DQ71_9AGAM</name>